<gene>
    <name evidence="2" type="ORF">ACFFV7_29850</name>
</gene>
<keyword evidence="3" id="KW-1185">Reference proteome</keyword>
<keyword evidence="1" id="KW-0732">Signal</keyword>
<evidence type="ECO:0000313" key="3">
    <source>
        <dbReference type="Proteomes" id="UP001589647"/>
    </source>
</evidence>
<dbReference type="EMBL" id="JBHMEI010000029">
    <property type="protein sequence ID" value="MFB9205431.1"/>
    <property type="molecule type" value="Genomic_DNA"/>
</dbReference>
<dbReference type="RefSeq" id="WP_189652151.1">
    <property type="nucleotide sequence ID" value="NZ_BMRC01000025.1"/>
</dbReference>
<sequence>MIFKGVRRGSIWAALVALLPSLTACAAGEADARTAAQTSGRPGSLENPRVLNCANRNGEFAGEKTASRAAAPDDLVVGPLLIPGLLAWGEARAEQYGSDHKFKVGALVRKGKTITVSIPAKFHDSAGLLYSEPSRNARTPAEADHSVSFTACSDHDTIFVGGFYVKEPRCVPLEFRVPGEPVVRREVSFFNGAC</sequence>
<protein>
    <recommendedName>
        <fullName evidence="4">Lipoprotein</fullName>
    </recommendedName>
</protein>
<dbReference type="Proteomes" id="UP001589647">
    <property type="component" value="Unassembled WGS sequence"/>
</dbReference>
<organism evidence="2 3">
    <name type="scientific">Nonomuraea spiralis</name>
    <dbReference type="NCBI Taxonomy" id="46182"/>
    <lineage>
        <taxon>Bacteria</taxon>
        <taxon>Bacillati</taxon>
        <taxon>Actinomycetota</taxon>
        <taxon>Actinomycetes</taxon>
        <taxon>Streptosporangiales</taxon>
        <taxon>Streptosporangiaceae</taxon>
        <taxon>Nonomuraea</taxon>
    </lineage>
</organism>
<proteinExistence type="predicted"/>
<feature type="chain" id="PRO_5045612039" description="Lipoprotein" evidence="1">
    <location>
        <begin position="27"/>
        <end position="194"/>
    </location>
</feature>
<evidence type="ECO:0000256" key="1">
    <source>
        <dbReference type="SAM" id="SignalP"/>
    </source>
</evidence>
<evidence type="ECO:0008006" key="4">
    <source>
        <dbReference type="Google" id="ProtNLM"/>
    </source>
</evidence>
<comment type="caution">
    <text evidence="2">The sequence shown here is derived from an EMBL/GenBank/DDBJ whole genome shotgun (WGS) entry which is preliminary data.</text>
</comment>
<dbReference type="PROSITE" id="PS51257">
    <property type="entry name" value="PROKAR_LIPOPROTEIN"/>
    <property type="match status" value="1"/>
</dbReference>
<reference evidence="2 3" key="1">
    <citation type="submission" date="2024-09" db="EMBL/GenBank/DDBJ databases">
        <authorList>
            <person name="Sun Q."/>
            <person name="Mori K."/>
        </authorList>
    </citation>
    <scope>NUCLEOTIDE SEQUENCE [LARGE SCALE GENOMIC DNA]</scope>
    <source>
        <strain evidence="2 3">CCM 3426</strain>
    </source>
</reference>
<accession>A0ABV5ILL5</accession>
<evidence type="ECO:0000313" key="2">
    <source>
        <dbReference type="EMBL" id="MFB9205431.1"/>
    </source>
</evidence>
<name>A0ABV5ILL5_9ACTN</name>
<feature type="signal peptide" evidence="1">
    <location>
        <begin position="1"/>
        <end position="26"/>
    </location>
</feature>